<dbReference type="PANTHER" id="PTHR17920:SF3">
    <property type="entry name" value="TRANSMEMBRANE AND COILED-COIL DOMAIN-CONTAINING PROTEIN 4"/>
    <property type="match status" value="1"/>
</dbReference>
<gene>
    <name evidence="7" type="primary">LOC112283210</name>
</gene>
<evidence type="ECO:0000256" key="4">
    <source>
        <dbReference type="ARBA" id="ARBA00023136"/>
    </source>
</evidence>
<dbReference type="PANTHER" id="PTHR17920">
    <property type="entry name" value="TRANSMEMBRANE AND COILED-COIL DOMAIN-CONTAINING PROTEIN 4 TMCO4"/>
    <property type="match status" value="1"/>
</dbReference>
<feature type="region of interest" description="Disordered" evidence="5">
    <location>
        <begin position="33"/>
        <end position="59"/>
    </location>
</feature>
<accession>A0A7I4DX38</accession>
<keyword evidence="3 6" id="KW-1133">Transmembrane helix</keyword>
<dbReference type="Pfam" id="PF05277">
    <property type="entry name" value="DUF726"/>
    <property type="match status" value="1"/>
</dbReference>
<feature type="transmembrane region" description="Helical" evidence="6">
    <location>
        <begin position="324"/>
        <end position="348"/>
    </location>
</feature>
<dbReference type="GeneID" id="112283210"/>
<keyword evidence="4 6" id="KW-0472">Membrane</keyword>
<name>A0A7I4DX38_PHYPA</name>
<reference evidence="7" key="3">
    <citation type="submission" date="2020-12" db="UniProtKB">
        <authorList>
            <consortium name="EnsemblPlants"/>
        </authorList>
    </citation>
    <scope>IDENTIFICATION</scope>
</reference>
<evidence type="ECO:0000313" key="8">
    <source>
        <dbReference type="Proteomes" id="UP000006727"/>
    </source>
</evidence>
<evidence type="ECO:0000313" key="7">
    <source>
        <dbReference type="EnsemblPlants" id="Pp3c6_13460V3.2"/>
    </source>
</evidence>
<evidence type="ECO:0000256" key="1">
    <source>
        <dbReference type="ARBA" id="ARBA00004141"/>
    </source>
</evidence>
<dbReference type="Proteomes" id="UP000006727">
    <property type="component" value="Chromosome 6"/>
</dbReference>
<dbReference type="Gramene" id="Pp3c6_13460V3.2">
    <property type="protein sequence ID" value="Pp3c6_13460V3.2"/>
    <property type="gene ID" value="Pp3c6_13460"/>
</dbReference>
<keyword evidence="8" id="KW-1185">Reference proteome</keyword>
<dbReference type="FunCoup" id="A0A7I4DX38">
    <property type="interactions" value="2225"/>
</dbReference>
<dbReference type="OrthoDB" id="277931at2759"/>
<sequence>MASAELSSTHRYGAGGLFALALRQAQLQQRSKNGFGSPLVVHPPGDGASKLSKNDGELPWTSQQTGLLRNIFRYLEIDEKEWAGLESASVSTEAKDHILKFLNILSTDDEESKKLSKDEASLAKAVDAAVEEAKKKLDVIPKYKTEESRSEVEHNTCEDIDGWDLSEAKSVSKERRVTVIYTLLAACISHPLEEVDEMSKDDSSGSSERDSMKSAKTGYDARKRVALRLLARWFDIEWIAAGAMELIVAHVAMATEKEFEKKHEKGGKKSKWKKWKRGGLIGAAAVTGGALLAVTGGLAAPAVAAGMEAVAAAVPILGASGLTAAASVAGSGAAGSTAVAASFGVAGAGMTGKKMAKRTGDVDEFEFDKLGNNHQQGRLAVEIVVSGIAFQPEDFVKPWETPDGDLERYALRWESEHVFAVSTAVQDWLKSSLVKAYSHRRSYVPVAAATQQAIKQGAMYTVLGGLVTAMATPLAVLGATNMIDSKWGMAIDRSEKTGILLATILLQNVQGSRPVTLIGFALGARVIFKCLEELAKHGDEGLGIVERVFLLGTPEKVDKEKWESVRKVVAGRFVNGFSKNDWVLGVVYRASFMSFGVSGLKPVDVPGIENVDLSEVVDGHSSYLTSLKQILQAIDLDGFYADQPKKLHVSEKDNGRSGSTPAGPA</sequence>
<reference evidence="7 8" key="1">
    <citation type="journal article" date="2008" name="Science">
        <title>The Physcomitrella genome reveals evolutionary insights into the conquest of land by plants.</title>
        <authorList>
            <person name="Rensing S."/>
            <person name="Lang D."/>
            <person name="Zimmer A."/>
            <person name="Terry A."/>
            <person name="Salamov A."/>
            <person name="Shapiro H."/>
            <person name="Nishiyama T."/>
            <person name="Perroud P.-F."/>
            <person name="Lindquist E."/>
            <person name="Kamisugi Y."/>
            <person name="Tanahashi T."/>
            <person name="Sakakibara K."/>
            <person name="Fujita T."/>
            <person name="Oishi K."/>
            <person name="Shin-I T."/>
            <person name="Kuroki Y."/>
            <person name="Toyoda A."/>
            <person name="Suzuki Y."/>
            <person name="Hashimoto A."/>
            <person name="Yamaguchi K."/>
            <person name="Sugano A."/>
            <person name="Kohara Y."/>
            <person name="Fujiyama A."/>
            <person name="Anterola A."/>
            <person name="Aoki S."/>
            <person name="Ashton N."/>
            <person name="Barbazuk W.B."/>
            <person name="Barker E."/>
            <person name="Bennetzen J."/>
            <person name="Bezanilla M."/>
            <person name="Blankenship R."/>
            <person name="Cho S.H."/>
            <person name="Dutcher S."/>
            <person name="Estelle M."/>
            <person name="Fawcett J.A."/>
            <person name="Gundlach H."/>
            <person name="Hanada K."/>
            <person name="Heyl A."/>
            <person name="Hicks K.A."/>
            <person name="Hugh J."/>
            <person name="Lohr M."/>
            <person name="Mayer K."/>
            <person name="Melkozernov A."/>
            <person name="Murata T."/>
            <person name="Nelson D."/>
            <person name="Pils B."/>
            <person name="Prigge M."/>
            <person name="Reiss B."/>
            <person name="Renner T."/>
            <person name="Rombauts S."/>
            <person name="Rushton P."/>
            <person name="Sanderfoot A."/>
            <person name="Schween G."/>
            <person name="Shiu S.-H."/>
            <person name="Stueber K."/>
            <person name="Theodoulou F.L."/>
            <person name="Tu H."/>
            <person name="Van de Peer Y."/>
            <person name="Verrier P.J."/>
            <person name="Waters E."/>
            <person name="Wood A."/>
            <person name="Yang L."/>
            <person name="Cove D."/>
            <person name="Cuming A."/>
            <person name="Hasebe M."/>
            <person name="Lucas S."/>
            <person name="Mishler D.B."/>
            <person name="Reski R."/>
            <person name="Grigoriev I."/>
            <person name="Quatrano R.S."/>
            <person name="Boore J.L."/>
        </authorList>
    </citation>
    <scope>NUCLEOTIDE SEQUENCE [LARGE SCALE GENOMIC DNA]</scope>
    <source>
        <strain evidence="7 8">cv. Gransden 2004</strain>
    </source>
</reference>
<proteinExistence type="predicted"/>
<protein>
    <submittedName>
        <fullName evidence="7">Uncharacterized protein</fullName>
    </submittedName>
</protein>
<dbReference type="KEGG" id="ppp:112283210"/>
<dbReference type="EnsemblPlants" id="Pp3c6_13460V3.2">
    <property type="protein sequence ID" value="Pp3c6_13460V3.2"/>
    <property type="gene ID" value="Pp3c6_13460"/>
</dbReference>
<dbReference type="GO" id="GO:0016020">
    <property type="term" value="C:membrane"/>
    <property type="evidence" value="ECO:0007669"/>
    <property type="project" value="UniProtKB-SubCell"/>
</dbReference>
<dbReference type="AlphaFoldDB" id="A0A7I4DX38"/>
<evidence type="ECO:0000256" key="5">
    <source>
        <dbReference type="SAM" id="MobiDB-lite"/>
    </source>
</evidence>
<evidence type="ECO:0000256" key="2">
    <source>
        <dbReference type="ARBA" id="ARBA00022692"/>
    </source>
</evidence>
<dbReference type="InParanoid" id="A0A7I4DX38"/>
<organism evidence="7 8">
    <name type="scientific">Physcomitrium patens</name>
    <name type="common">Spreading-leaved earth moss</name>
    <name type="synonym">Physcomitrella patens</name>
    <dbReference type="NCBI Taxonomy" id="3218"/>
    <lineage>
        <taxon>Eukaryota</taxon>
        <taxon>Viridiplantae</taxon>
        <taxon>Streptophyta</taxon>
        <taxon>Embryophyta</taxon>
        <taxon>Bryophyta</taxon>
        <taxon>Bryophytina</taxon>
        <taxon>Bryopsida</taxon>
        <taxon>Funariidae</taxon>
        <taxon>Funariales</taxon>
        <taxon>Funariaceae</taxon>
        <taxon>Physcomitrium</taxon>
    </lineage>
</organism>
<feature type="transmembrane region" description="Helical" evidence="6">
    <location>
        <begin position="278"/>
        <end position="304"/>
    </location>
</feature>
<evidence type="ECO:0000256" key="3">
    <source>
        <dbReference type="ARBA" id="ARBA00022989"/>
    </source>
</evidence>
<keyword evidence="2 6" id="KW-0812">Transmembrane</keyword>
<feature type="region of interest" description="Disordered" evidence="5">
    <location>
        <begin position="195"/>
        <end position="215"/>
    </location>
</feature>
<reference evidence="7 8" key="2">
    <citation type="journal article" date="2018" name="Plant J.">
        <title>The Physcomitrella patens chromosome-scale assembly reveals moss genome structure and evolution.</title>
        <authorList>
            <person name="Lang D."/>
            <person name="Ullrich K.K."/>
            <person name="Murat F."/>
            <person name="Fuchs J."/>
            <person name="Jenkins J."/>
            <person name="Haas F.B."/>
            <person name="Piednoel M."/>
            <person name="Gundlach H."/>
            <person name="Van Bel M."/>
            <person name="Meyberg R."/>
            <person name="Vives C."/>
            <person name="Morata J."/>
            <person name="Symeonidi A."/>
            <person name="Hiss M."/>
            <person name="Muchero W."/>
            <person name="Kamisugi Y."/>
            <person name="Saleh O."/>
            <person name="Blanc G."/>
            <person name="Decker E.L."/>
            <person name="van Gessel N."/>
            <person name="Grimwood J."/>
            <person name="Hayes R.D."/>
            <person name="Graham S.W."/>
            <person name="Gunter L.E."/>
            <person name="McDaniel S.F."/>
            <person name="Hoernstein S.N.W."/>
            <person name="Larsson A."/>
            <person name="Li F.W."/>
            <person name="Perroud P.F."/>
            <person name="Phillips J."/>
            <person name="Ranjan P."/>
            <person name="Rokshar D.S."/>
            <person name="Rothfels C.J."/>
            <person name="Schneider L."/>
            <person name="Shu S."/>
            <person name="Stevenson D.W."/>
            <person name="Thummler F."/>
            <person name="Tillich M."/>
            <person name="Villarreal Aguilar J.C."/>
            <person name="Widiez T."/>
            <person name="Wong G.K."/>
            <person name="Wymore A."/>
            <person name="Zhang Y."/>
            <person name="Zimmer A.D."/>
            <person name="Quatrano R.S."/>
            <person name="Mayer K.F.X."/>
            <person name="Goodstein D."/>
            <person name="Casacuberta J.M."/>
            <person name="Vandepoele K."/>
            <person name="Reski R."/>
            <person name="Cuming A.C."/>
            <person name="Tuskan G.A."/>
            <person name="Maumus F."/>
            <person name="Salse J."/>
            <person name="Schmutz J."/>
            <person name="Rensing S.A."/>
        </authorList>
    </citation>
    <scope>NUCLEOTIDE SEQUENCE [LARGE SCALE GENOMIC DNA]</scope>
    <source>
        <strain evidence="7 8">cv. Gransden 2004</strain>
    </source>
</reference>
<evidence type="ECO:0000256" key="6">
    <source>
        <dbReference type="SAM" id="Phobius"/>
    </source>
</evidence>
<dbReference type="InterPro" id="IPR007941">
    <property type="entry name" value="DUF726"/>
</dbReference>
<comment type="subcellular location">
    <subcellularLocation>
        <location evidence="1">Membrane</location>
        <topology evidence="1">Multi-pass membrane protein</topology>
    </subcellularLocation>
</comment>
<dbReference type="RefSeq" id="XP_024377417.1">
    <property type="nucleotide sequence ID" value="XM_024521649.2"/>
</dbReference>
<dbReference type="EMBL" id="ABEU02000006">
    <property type="status" value="NOT_ANNOTATED_CDS"/>
    <property type="molecule type" value="Genomic_DNA"/>
</dbReference>